<dbReference type="GO" id="GO:0043720">
    <property type="term" value="F:3-keto-5-aminohexanoate cleavage activity"/>
    <property type="evidence" value="ECO:0007669"/>
    <property type="project" value="InterPro"/>
</dbReference>
<evidence type="ECO:0000256" key="2">
    <source>
        <dbReference type="ARBA" id="ARBA00022679"/>
    </source>
</evidence>
<comment type="cofactor">
    <cofactor evidence="1">
        <name>Zn(2+)</name>
        <dbReference type="ChEBI" id="CHEBI:29105"/>
    </cofactor>
</comment>
<name>A0A5C9A3H6_9GAMM</name>
<keyword evidence="4" id="KW-0862">Zinc</keyword>
<dbReference type="PANTHER" id="PTHR37418">
    <property type="entry name" value="3-KETO-5-AMINOHEXANOATE CLEAVAGE ENZYME-RELATED"/>
    <property type="match status" value="1"/>
</dbReference>
<keyword evidence="6" id="KW-1185">Reference proteome</keyword>
<gene>
    <name evidence="5" type="ORF">FVW59_00810</name>
</gene>
<dbReference type="Pfam" id="PF05853">
    <property type="entry name" value="BKACE"/>
    <property type="match status" value="1"/>
</dbReference>
<dbReference type="Gene3D" id="3.20.20.70">
    <property type="entry name" value="Aldolase class I"/>
    <property type="match status" value="1"/>
</dbReference>
<dbReference type="InterPro" id="IPR013785">
    <property type="entry name" value="Aldolase_TIM"/>
</dbReference>
<accession>A0A5C9A3H6</accession>
<evidence type="ECO:0000256" key="1">
    <source>
        <dbReference type="ARBA" id="ARBA00001947"/>
    </source>
</evidence>
<organism evidence="5 6">
    <name type="scientific">Parahaliea aestuarii</name>
    <dbReference type="NCBI Taxonomy" id="1852021"/>
    <lineage>
        <taxon>Bacteria</taxon>
        <taxon>Pseudomonadati</taxon>
        <taxon>Pseudomonadota</taxon>
        <taxon>Gammaproteobacteria</taxon>
        <taxon>Cellvibrionales</taxon>
        <taxon>Halieaceae</taxon>
        <taxon>Parahaliea</taxon>
    </lineage>
</organism>
<comment type="caution">
    <text evidence="5">The sequence shown here is derived from an EMBL/GenBank/DDBJ whole genome shotgun (WGS) entry which is preliminary data.</text>
</comment>
<keyword evidence="3" id="KW-0479">Metal-binding</keyword>
<dbReference type="EMBL" id="VRYZ01000001">
    <property type="protein sequence ID" value="TXS94492.1"/>
    <property type="molecule type" value="Genomic_DNA"/>
</dbReference>
<dbReference type="RefSeq" id="WP_148062348.1">
    <property type="nucleotide sequence ID" value="NZ_VRYZ01000001.1"/>
</dbReference>
<reference evidence="5 6" key="1">
    <citation type="submission" date="2019-08" db="EMBL/GenBank/DDBJ databases">
        <title>Parahaliea maris sp. nov., isolated from the surface seawater.</title>
        <authorList>
            <person name="Liu Y."/>
        </authorList>
    </citation>
    <scope>NUCLEOTIDE SEQUENCE [LARGE SCALE GENOMIC DNA]</scope>
    <source>
        <strain evidence="5 6">S2-26</strain>
    </source>
</reference>
<evidence type="ECO:0000313" key="6">
    <source>
        <dbReference type="Proteomes" id="UP000321933"/>
    </source>
</evidence>
<dbReference type="PANTHER" id="PTHR37418:SF2">
    <property type="entry name" value="3-KETO-5-AMINOHEXANOATE CLEAVAGE ENZYME"/>
    <property type="match status" value="1"/>
</dbReference>
<proteinExistence type="predicted"/>
<dbReference type="AlphaFoldDB" id="A0A5C9A3H6"/>
<sequence length="293" mass="30928">MNKDTIITCAVTGAGNPGKHPDFPVTPRQIAESAIEAGRAGAAVAHVHVRDPDSAAPSRDLALYREVVERIRDSDSDIIINITAGMGGDFVPGQDNPGVGGEGTDMIGAAERIAHIEELKPEICTLDCGSINFGDDYVYISTPPILREMAERVKAVGVKPELEVFELGHLAFANQMHKDGLLEAPALYQLCLGIPWGAPANTTAMKAMVDMLPAGCNWAGFGIGRLQMPMVAQATLLGGNVRVGLEDNLYLERGVFASNGELVEKAAGIICAMGGSIASPERAREILGLRGTQ</sequence>
<dbReference type="InterPro" id="IPR008567">
    <property type="entry name" value="BKACE"/>
</dbReference>
<dbReference type="Proteomes" id="UP000321933">
    <property type="component" value="Unassembled WGS sequence"/>
</dbReference>
<evidence type="ECO:0000313" key="5">
    <source>
        <dbReference type="EMBL" id="TXS94492.1"/>
    </source>
</evidence>
<dbReference type="OrthoDB" id="9155960at2"/>
<protein>
    <submittedName>
        <fullName evidence="5">3-keto-5-aminohexanoate cleavage protein</fullName>
    </submittedName>
</protein>
<evidence type="ECO:0000256" key="3">
    <source>
        <dbReference type="ARBA" id="ARBA00022723"/>
    </source>
</evidence>
<dbReference type="GO" id="GO:0046872">
    <property type="term" value="F:metal ion binding"/>
    <property type="evidence" value="ECO:0007669"/>
    <property type="project" value="UniProtKB-KW"/>
</dbReference>
<keyword evidence="2" id="KW-0808">Transferase</keyword>
<evidence type="ECO:0000256" key="4">
    <source>
        <dbReference type="ARBA" id="ARBA00022833"/>
    </source>
</evidence>